<dbReference type="Gene3D" id="3.10.100.10">
    <property type="entry name" value="Mannose-Binding Protein A, subunit A"/>
    <property type="match status" value="1"/>
</dbReference>
<name>A0A8D0FBW5_STROC</name>
<protein>
    <recommendedName>
        <fullName evidence="1">C-type lectin domain-containing protein</fullName>
    </recommendedName>
</protein>
<dbReference type="InterPro" id="IPR001304">
    <property type="entry name" value="C-type_lectin-like"/>
</dbReference>
<dbReference type="Proteomes" id="UP000694551">
    <property type="component" value="Unplaced"/>
</dbReference>
<dbReference type="InterPro" id="IPR016187">
    <property type="entry name" value="CTDL_fold"/>
</dbReference>
<feature type="domain" description="C-type lectin" evidence="1">
    <location>
        <begin position="1"/>
        <end position="35"/>
    </location>
</feature>
<dbReference type="PROSITE" id="PS50041">
    <property type="entry name" value="C_TYPE_LECTIN_2"/>
    <property type="match status" value="1"/>
</dbReference>
<evidence type="ECO:0000313" key="2">
    <source>
        <dbReference type="Ensembl" id="ENSSOCP00000013159.1"/>
    </source>
</evidence>
<keyword evidence="3" id="KW-1185">Reference proteome</keyword>
<proteinExistence type="predicted"/>
<dbReference type="AlphaFoldDB" id="A0A8D0FBW5"/>
<dbReference type="InterPro" id="IPR016186">
    <property type="entry name" value="C-type_lectin-like/link_sf"/>
</dbReference>
<dbReference type="Ensembl" id="ENSSOCT00000013520.1">
    <property type="protein sequence ID" value="ENSSOCP00000013159.1"/>
    <property type="gene ID" value="ENSSOCG00000010005.1"/>
</dbReference>
<evidence type="ECO:0000313" key="3">
    <source>
        <dbReference type="Proteomes" id="UP000694551"/>
    </source>
</evidence>
<organism evidence="2 3">
    <name type="scientific">Strix occidentalis caurina</name>
    <name type="common">northern spotted owl</name>
    <dbReference type="NCBI Taxonomy" id="311401"/>
    <lineage>
        <taxon>Eukaryota</taxon>
        <taxon>Metazoa</taxon>
        <taxon>Chordata</taxon>
        <taxon>Craniata</taxon>
        <taxon>Vertebrata</taxon>
        <taxon>Euteleostomi</taxon>
        <taxon>Archelosauria</taxon>
        <taxon>Archosauria</taxon>
        <taxon>Dinosauria</taxon>
        <taxon>Saurischia</taxon>
        <taxon>Theropoda</taxon>
        <taxon>Coelurosauria</taxon>
        <taxon>Aves</taxon>
        <taxon>Neognathae</taxon>
        <taxon>Neoaves</taxon>
        <taxon>Telluraves</taxon>
        <taxon>Strigiformes</taxon>
        <taxon>Strigidae</taxon>
        <taxon>Strix</taxon>
    </lineage>
</organism>
<evidence type="ECO:0000259" key="1">
    <source>
        <dbReference type="PROSITE" id="PS50041"/>
    </source>
</evidence>
<accession>A0A8D0FBW5</accession>
<reference evidence="2" key="2">
    <citation type="submission" date="2025-09" db="UniProtKB">
        <authorList>
            <consortium name="Ensembl"/>
        </authorList>
    </citation>
    <scope>IDENTIFICATION</scope>
</reference>
<dbReference type="SUPFAM" id="SSF56436">
    <property type="entry name" value="C-type lectin-like"/>
    <property type="match status" value="1"/>
</dbReference>
<sequence>MNGIPLNYTNWHPREPNGKGTEKCVEMYTDGRWNDKRYTKINIALDPCRHRNICIKY</sequence>
<reference evidence="2" key="1">
    <citation type="submission" date="2025-08" db="UniProtKB">
        <authorList>
            <consortium name="Ensembl"/>
        </authorList>
    </citation>
    <scope>IDENTIFICATION</scope>
</reference>